<dbReference type="SUPFAM" id="SSF53639">
    <property type="entry name" value="AraD/HMP-PK domain-like"/>
    <property type="match status" value="1"/>
</dbReference>
<evidence type="ECO:0000256" key="2">
    <source>
        <dbReference type="SAM" id="MobiDB-lite"/>
    </source>
</evidence>
<evidence type="ECO:0000256" key="1">
    <source>
        <dbReference type="ARBA" id="ARBA00006274"/>
    </source>
</evidence>
<feature type="compositionally biased region" description="Gly residues" evidence="2">
    <location>
        <begin position="19"/>
        <end position="29"/>
    </location>
</feature>
<dbReference type="GO" id="GO:0051015">
    <property type="term" value="F:actin filament binding"/>
    <property type="evidence" value="ECO:0007669"/>
    <property type="project" value="TreeGrafter"/>
</dbReference>
<dbReference type="Gene3D" id="3.40.225.10">
    <property type="entry name" value="Class II aldolase/adducin N-terminal domain"/>
    <property type="match status" value="1"/>
</dbReference>
<evidence type="ECO:0000313" key="4">
    <source>
        <dbReference type="EMBL" id="KAK3888004.1"/>
    </source>
</evidence>
<dbReference type="EMBL" id="JAWQEG010000595">
    <property type="protein sequence ID" value="KAK3888004.1"/>
    <property type="molecule type" value="Genomic_DNA"/>
</dbReference>
<dbReference type="InterPro" id="IPR036409">
    <property type="entry name" value="Aldolase_II/adducin_N_sf"/>
</dbReference>
<feature type="region of interest" description="Disordered" evidence="2">
    <location>
        <begin position="1"/>
        <end position="63"/>
    </location>
</feature>
<evidence type="ECO:0000313" key="5">
    <source>
        <dbReference type="Proteomes" id="UP001286313"/>
    </source>
</evidence>
<organism evidence="4 5">
    <name type="scientific">Petrolisthes cinctipes</name>
    <name type="common">Flat porcelain crab</name>
    <dbReference type="NCBI Taxonomy" id="88211"/>
    <lineage>
        <taxon>Eukaryota</taxon>
        <taxon>Metazoa</taxon>
        <taxon>Ecdysozoa</taxon>
        <taxon>Arthropoda</taxon>
        <taxon>Crustacea</taxon>
        <taxon>Multicrustacea</taxon>
        <taxon>Malacostraca</taxon>
        <taxon>Eumalacostraca</taxon>
        <taxon>Eucarida</taxon>
        <taxon>Decapoda</taxon>
        <taxon>Pleocyemata</taxon>
        <taxon>Anomura</taxon>
        <taxon>Galatheoidea</taxon>
        <taxon>Porcellanidae</taxon>
        <taxon>Petrolisthes</taxon>
    </lineage>
</organism>
<dbReference type="PANTHER" id="PTHR10672">
    <property type="entry name" value="ADDUCIN"/>
    <property type="match status" value="1"/>
</dbReference>
<name>A0AAE1GA14_PETCI</name>
<feature type="compositionally biased region" description="Gly residues" evidence="2">
    <location>
        <begin position="1"/>
        <end position="11"/>
    </location>
</feature>
<sequence>MTGGGGGGVGSGVRQKVMAGGGGGGGVGSGVRQTVMAGGSGGGGGSGVRQTVMTGGGSGVGSGVRQTVMTGSGGGGGVSFTTTRSMSSIISPPYSVPKGSLGENMSTRLELAAAYRGLDQLGLNEGVCNHLSVMAPRADGKDGSVMLVINFGLHWSEVRASELLGVDRDARLVEGEGEGEPDITASCIHLGIRSIRPDAKVIMHTHQPYATALACLKDPRLLMIHQNSTRFYQRVAYDNCYSGLALAVDEGCRLGQALGEQDVLFMGNHGILIVAPTVALAFDNLYYLERAAQVQILAQSTQKELALIPEKECQKTSQEIWNNIKFYSDAAFYSMYRRLRKTQPDFEF</sequence>
<keyword evidence="5" id="KW-1185">Reference proteome</keyword>
<dbReference type="GO" id="GO:0005856">
    <property type="term" value="C:cytoskeleton"/>
    <property type="evidence" value="ECO:0007669"/>
    <property type="project" value="TreeGrafter"/>
</dbReference>
<protein>
    <recommendedName>
        <fullName evidence="3">Class II aldolase/adducin N-terminal domain-containing protein</fullName>
    </recommendedName>
</protein>
<accession>A0AAE1GA14</accession>
<gene>
    <name evidence="4" type="ORF">Pcinc_007916</name>
</gene>
<feature type="domain" description="Class II aldolase/adducin N-terminal" evidence="3">
    <location>
        <begin position="109"/>
        <end position="296"/>
    </location>
</feature>
<reference evidence="4" key="1">
    <citation type="submission" date="2023-10" db="EMBL/GenBank/DDBJ databases">
        <title>Genome assemblies of two species of porcelain crab, Petrolisthes cinctipes and Petrolisthes manimaculis (Anomura: Porcellanidae).</title>
        <authorList>
            <person name="Angst P."/>
        </authorList>
    </citation>
    <scope>NUCLEOTIDE SEQUENCE</scope>
    <source>
        <strain evidence="4">PB745_01</strain>
        <tissue evidence="4">Gill</tissue>
    </source>
</reference>
<comment type="similarity">
    <text evidence="1">Belongs to the aldolase class II family. Adducin subfamily.</text>
</comment>
<dbReference type="AlphaFoldDB" id="A0AAE1GA14"/>
<dbReference type="SMART" id="SM01007">
    <property type="entry name" value="Aldolase_II"/>
    <property type="match status" value="1"/>
</dbReference>
<dbReference type="InterPro" id="IPR001303">
    <property type="entry name" value="Aldolase_II/adducin_N"/>
</dbReference>
<dbReference type="Proteomes" id="UP001286313">
    <property type="component" value="Unassembled WGS sequence"/>
</dbReference>
<dbReference type="PANTHER" id="PTHR10672:SF21">
    <property type="entry name" value="CLASS II ALDOLASE_ADDUCIN N-TERMINAL DOMAIN-CONTAINING PROTEIN"/>
    <property type="match status" value="1"/>
</dbReference>
<proteinExistence type="inferred from homology"/>
<evidence type="ECO:0000259" key="3">
    <source>
        <dbReference type="SMART" id="SM01007"/>
    </source>
</evidence>
<dbReference type="Pfam" id="PF00596">
    <property type="entry name" value="Aldolase_II"/>
    <property type="match status" value="1"/>
</dbReference>
<comment type="caution">
    <text evidence="4">The sequence shown here is derived from an EMBL/GenBank/DDBJ whole genome shotgun (WGS) entry which is preliminary data.</text>
</comment>
<dbReference type="GO" id="GO:0005886">
    <property type="term" value="C:plasma membrane"/>
    <property type="evidence" value="ECO:0007669"/>
    <property type="project" value="UniProtKB-SubCell"/>
</dbReference>
<feature type="compositionally biased region" description="Gly residues" evidence="2">
    <location>
        <begin position="38"/>
        <end position="47"/>
    </location>
</feature>
<dbReference type="InterPro" id="IPR051017">
    <property type="entry name" value="Aldolase-II_Adducin_sf"/>
</dbReference>